<keyword evidence="6" id="KW-1185">Reference proteome</keyword>
<feature type="domain" description="PPIase cyclophilin-type" evidence="4">
    <location>
        <begin position="15"/>
        <end position="180"/>
    </location>
</feature>
<dbReference type="SUPFAM" id="SSF50891">
    <property type="entry name" value="Cyclophilin-like"/>
    <property type="match status" value="1"/>
</dbReference>
<evidence type="ECO:0000313" key="6">
    <source>
        <dbReference type="Proteomes" id="UP000322077"/>
    </source>
</evidence>
<sequence length="187" mass="20066">MTNIIGDIRHVEIVTALGSIRVRIDVAAAPITAMNFLTYVDLGLFNRTEFYRIVAPCNQIGQEVPINVIQGGFREDIKAPRPCIKHEPTTETGLHHRDGAISMARFAPGTAAGAFFICVGDQPVLDHGGSRNPDGEGFAAFGHVVSGMNIVRSIWARAEEDAFIRQPVPILSAAVITDGLQPPPKGG</sequence>
<evidence type="ECO:0000256" key="1">
    <source>
        <dbReference type="ARBA" id="ARBA00013194"/>
    </source>
</evidence>
<keyword evidence="3 5" id="KW-0413">Isomerase</keyword>
<dbReference type="Gene3D" id="2.40.100.10">
    <property type="entry name" value="Cyclophilin-like"/>
    <property type="match status" value="1"/>
</dbReference>
<dbReference type="InterPro" id="IPR044665">
    <property type="entry name" value="E_coli_cyclophilin_A-like"/>
</dbReference>
<accession>A0A5D9C6N5</accession>
<dbReference type="PANTHER" id="PTHR43246">
    <property type="entry name" value="PEPTIDYL-PROLYL CIS-TRANS ISOMERASE CYP38, CHLOROPLASTIC"/>
    <property type="match status" value="1"/>
</dbReference>
<evidence type="ECO:0000256" key="2">
    <source>
        <dbReference type="ARBA" id="ARBA00023110"/>
    </source>
</evidence>
<comment type="caution">
    <text evidence="5">The sequence shown here is derived from an EMBL/GenBank/DDBJ whole genome shotgun (WGS) entry which is preliminary data.</text>
</comment>
<evidence type="ECO:0000313" key="5">
    <source>
        <dbReference type="EMBL" id="TZG25671.1"/>
    </source>
</evidence>
<dbReference type="InterPro" id="IPR029000">
    <property type="entry name" value="Cyclophilin-like_dom_sf"/>
</dbReference>
<evidence type="ECO:0000259" key="4">
    <source>
        <dbReference type="PROSITE" id="PS50072"/>
    </source>
</evidence>
<dbReference type="EC" id="5.2.1.8" evidence="1"/>
<organism evidence="5 6">
    <name type="scientific">Sphingomonas montanisoli</name>
    <dbReference type="NCBI Taxonomy" id="2606412"/>
    <lineage>
        <taxon>Bacteria</taxon>
        <taxon>Pseudomonadati</taxon>
        <taxon>Pseudomonadota</taxon>
        <taxon>Alphaproteobacteria</taxon>
        <taxon>Sphingomonadales</taxon>
        <taxon>Sphingomonadaceae</taxon>
        <taxon>Sphingomonas</taxon>
    </lineage>
</organism>
<gene>
    <name evidence="5" type="ORF">FYJ91_11695</name>
</gene>
<dbReference type="InterPro" id="IPR002130">
    <property type="entry name" value="Cyclophilin-type_PPIase_dom"/>
</dbReference>
<dbReference type="GO" id="GO:0003755">
    <property type="term" value="F:peptidyl-prolyl cis-trans isomerase activity"/>
    <property type="evidence" value="ECO:0007669"/>
    <property type="project" value="UniProtKB-KW"/>
</dbReference>
<proteinExistence type="predicted"/>
<name>A0A5D9C6N5_9SPHN</name>
<dbReference type="AlphaFoldDB" id="A0A5D9C6N5"/>
<evidence type="ECO:0000256" key="3">
    <source>
        <dbReference type="ARBA" id="ARBA00023235"/>
    </source>
</evidence>
<dbReference type="PROSITE" id="PS50072">
    <property type="entry name" value="CSA_PPIASE_2"/>
    <property type="match status" value="1"/>
</dbReference>
<keyword evidence="2" id="KW-0697">Rotamase</keyword>
<dbReference type="RefSeq" id="WP_149522479.1">
    <property type="nucleotide sequence ID" value="NZ_VTOU01000003.1"/>
</dbReference>
<dbReference type="Proteomes" id="UP000322077">
    <property type="component" value="Unassembled WGS sequence"/>
</dbReference>
<protein>
    <recommendedName>
        <fullName evidence="1">peptidylprolyl isomerase</fullName>
        <ecNumber evidence="1">5.2.1.8</ecNumber>
    </recommendedName>
</protein>
<reference evidence="5 6" key="1">
    <citation type="submission" date="2019-08" db="EMBL/GenBank/DDBJ databases">
        <authorList>
            <person name="Wang G."/>
            <person name="Xu Z."/>
        </authorList>
    </citation>
    <scope>NUCLEOTIDE SEQUENCE [LARGE SCALE GENOMIC DNA]</scope>
    <source>
        <strain evidence="5 6">ZX</strain>
    </source>
</reference>
<dbReference type="Pfam" id="PF00160">
    <property type="entry name" value="Pro_isomerase"/>
    <property type="match status" value="1"/>
</dbReference>
<dbReference type="EMBL" id="VTOU01000003">
    <property type="protein sequence ID" value="TZG25671.1"/>
    <property type="molecule type" value="Genomic_DNA"/>
</dbReference>